<evidence type="ECO:0000313" key="6">
    <source>
        <dbReference type="Proteomes" id="UP000729701"/>
    </source>
</evidence>
<reference evidence="5" key="1">
    <citation type="submission" date="2021-05" db="EMBL/GenBank/DDBJ databases">
        <authorList>
            <person name="Pietrasiak N."/>
            <person name="Ward R."/>
            <person name="Stajich J.E."/>
            <person name="Kurbessoian T."/>
        </authorList>
    </citation>
    <scope>NUCLEOTIDE SEQUENCE</scope>
    <source>
        <strain evidence="5">GSE-NOS-MK-12-04C</strain>
    </source>
</reference>
<feature type="repeat" description="TPR" evidence="3">
    <location>
        <begin position="377"/>
        <end position="410"/>
    </location>
</feature>
<feature type="repeat" description="TPR" evidence="3">
    <location>
        <begin position="275"/>
        <end position="308"/>
    </location>
</feature>
<dbReference type="PROSITE" id="PS50293">
    <property type="entry name" value="TPR_REGION"/>
    <property type="match status" value="4"/>
</dbReference>
<evidence type="ECO:0000256" key="3">
    <source>
        <dbReference type="PROSITE-ProRule" id="PRU00339"/>
    </source>
</evidence>
<evidence type="ECO:0000256" key="2">
    <source>
        <dbReference type="ARBA" id="ARBA00022803"/>
    </source>
</evidence>
<dbReference type="PANTHER" id="PTHR44943">
    <property type="entry name" value="CELLULOSE SYNTHASE OPERON PROTEIN C"/>
    <property type="match status" value="1"/>
</dbReference>
<dbReference type="InterPro" id="IPR051685">
    <property type="entry name" value="Ycf3/AcsC/BcsC/TPR_MFPF"/>
</dbReference>
<evidence type="ECO:0000256" key="1">
    <source>
        <dbReference type="ARBA" id="ARBA00022737"/>
    </source>
</evidence>
<name>A0A951QM53_9CYAN</name>
<dbReference type="EMBL" id="JAHHGZ010000011">
    <property type="protein sequence ID" value="MBW4668268.1"/>
    <property type="molecule type" value="Genomic_DNA"/>
</dbReference>
<feature type="repeat" description="TPR" evidence="3">
    <location>
        <begin position="678"/>
        <end position="711"/>
    </location>
</feature>
<dbReference type="InterPro" id="IPR024983">
    <property type="entry name" value="CHAT_dom"/>
</dbReference>
<feature type="repeat" description="TPR" evidence="3">
    <location>
        <begin position="309"/>
        <end position="342"/>
    </location>
</feature>
<reference evidence="5" key="2">
    <citation type="journal article" date="2022" name="Microbiol. Resour. Announc.">
        <title>Metagenome Sequencing to Explore Phylogenomics of Terrestrial Cyanobacteria.</title>
        <authorList>
            <person name="Ward R.D."/>
            <person name="Stajich J.E."/>
            <person name="Johansen J.R."/>
            <person name="Huntemann M."/>
            <person name="Clum A."/>
            <person name="Foster B."/>
            <person name="Foster B."/>
            <person name="Roux S."/>
            <person name="Palaniappan K."/>
            <person name="Varghese N."/>
            <person name="Mukherjee S."/>
            <person name="Reddy T.B.K."/>
            <person name="Daum C."/>
            <person name="Copeland A."/>
            <person name="Chen I.A."/>
            <person name="Ivanova N.N."/>
            <person name="Kyrpides N.C."/>
            <person name="Shapiro N."/>
            <person name="Eloe-Fadrosh E.A."/>
            <person name="Pietrasiak N."/>
        </authorList>
    </citation>
    <scope>NUCLEOTIDE SEQUENCE</scope>
    <source>
        <strain evidence="5">GSE-NOS-MK-12-04C</strain>
    </source>
</reference>
<dbReference type="Proteomes" id="UP000729701">
    <property type="component" value="Unassembled WGS sequence"/>
</dbReference>
<dbReference type="InterPro" id="IPR011990">
    <property type="entry name" value="TPR-like_helical_dom_sf"/>
</dbReference>
<dbReference type="Pfam" id="PF07719">
    <property type="entry name" value="TPR_2"/>
    <property type="match status" value="1"/>
</dbReference>
<feature type="repeat" description="TPR" evidence="3">
    <location>
        <begin position="542"/>
        <end position="575"/>
    </location>
</feature>
<evidence type="ECO:0000313" key="5">
    <source>
        <dbReference type="EMBL" id="MBW4668268.1"/>
    </source>
</evidence>
<sequence>MLNRLVQWLTEFVKCAFGSKQKSSPRLAGRQEVVQPPPELTNADLEFLFTELLEGVYQARGQQWALKFLQRMEHRITHDRWIDWLLTFGERLLSSPAPNNPLAERMVMLGELGVGRVGELAYDIGISLLTRNLGQGYWANNSDASAYPEEELTPTSGEEVYWDEASQSSQSDSFREIVWEYEGAKTDPDIQPNVAVSLDELLLKLDQSATLVQQLASEMHRGDTGASVGTLFNDSNAEEPAQIWFYQGLHQAKIGDLAAAIASYDRAVELRPDLYEYWFNRGLTLFHLGRFLEAIESYNKALEIKPDFQQCWYNQGATLGELARFHEAIASFDQAIEIKPNYYQAWSSRALALRKSGRLLEAINSYDRALLIEPEDHENWHFRGLALAEGGRFDDAVISYDKAIEILPDYYEAWSSRGTALYNLGRFEDAIVSYEKAIEIMPDYHDAWAGRSDALYNLEQMEEWNIDVDLAIVDLAPDREAELEENEELQFNSEALNEEIPSEDAESVEQSWHDWENLMDELIPPDTEVVENLTVQDDHDYDPGWFDRGVDMYGLGRLEEALICYDHAIEIAPNDYKAWYHRAVVFGQMGRLESAIASYNQVTQIKPDFHAVWIDKGVVEMQLGLANLAIASWDKALEIQPDFYLAWYNRGVALENLGRRKEAIASYDKAIEIQPGFHLAWYNRGVALFYLGRFEQAIASYDRALEIKLDYWEAWIGRGTAAGNAVNYEQPLSLVNPIALRNPALEWRGYEGKLASYGEGLNYVRYDNQPEGWGRLHLGLANAHYEQGKRNQKRRDYWNLAVTEYNQALLTLTQSDFPYLHLEIVQYQIRALLGMEETIQAQEWLQYGTDLLQNFLHQENLSDESKKQIALKHIGLTQLAVDLAVQVGEFVSAIEIAEEGKNACFTWLVDSWSQEISSPSYDEIQQLTNSQTAIIYWHISPCALHTFILKQNTPPVLQEAAVQRLIEFEDWLKDWNQQYQEYRSAETQTQHNHSWRMDMDTRMLQLKNILNVSSIEKELQGITQLILIPHRDLHAVPLHSIFDCSDVENISSQRKYIITYLPSAKIGLRATDKLFEKQQQQSLLIVEHPNNSRNYPALKFAKLESEAISQMFDNRLQIIGAQATKNEVENALSGDYNIFHFTGYGIDNFSNPQQSELALVAEEKLTLAEICQHNLTSYNLVTLSACETAINSNQTITSEYAGLVSGFLNQGVTYVLSTLWTVESVASALVIIYFYQRIKLGKSPAIALTEATEWLKQLTAGELKIWYEELLNKMSTEGFRIRAHLATELYKTSQAASDELLYNHPYYWAAFTITGKAN</sequence>
<dbReference type="PANTHER" id="PTHR44943:SF8">
    <property type="entry name" value="TPR REPEAT-CONTAINING PROTEIN MJ0263"/>
    <property type="match status" value="1"/>
</dbReference>
<feature type="repeat" description="TPR" evidence="3">
    <location>
        <begin position="576"/>
        <end position="609"/>
    </location>
</feature>
<dbReference type="Pfam" id="PF13432">
    <property type="entry name" value="TPR_16"/>
    <property type="match status" value="2"/>
</dbReference>
<gene>
    <name evidence="5" type="ORF">KME60_12800</name>
</gene>
<feature type="repeat" description="TPR" evidence="3">
    <location>
        <begin position="241"/>
        <end position="274"/>
    </location>
</feature>
<feature type="repeat" description="TPR" evidence="3">
    <location>
        <begin position="644"/>
        <end position="677"/>
    </location>
</feature>
<protein>
    <submittedName>
        <fullName evidence="5">Tetratricopeptide repeat protein</fullName>
    </submittedName>
</protein>
<dbReference type="InterPro" id="IPR019734">
    <property type="entry name" value="TPR_rpt"/>
</dbReference>
<dbReference type="Gene3D" id="1.25.40.10">
    <property type="entry name" value="Tetratricopeptide repeat domain"/>
    <property type="match status" value="5"/>
</dbReference>
<dbReference type="SMART" id="SM00028">
    <property type="entry name" value="TPR"/>
    <property type="match status" value="11"/>
</dbReference>
<dbReference type="SUPFAM" id="SSF48439">
    <property type="entry name" value="Protein prenylyltransferase"/>
    <property type="match status" value="2"/>
</dbReference>
<dbReference type="SUPFAM" id="SSF48452">
    <property type="entry name" value="TPR-like"/>
    <property type="match status" value="2"/>
</dbReference>
<dbReference type="Pfam" id="PF00515">
    <property type="entry name" value="TPR_1"/>
    <property type="match status" value="3"/>
</dbReference>
<dbReference type="Pfam" id="PF13181">
    <property type="entry name" value="TPR_8"/>
    <property type="match status" value="2"/>
</dbReference>
<feature type="repeat" description="TPR" evidence="3">
    <location>
        <begin position="411"/>
        <end position="444"/>
    </location>
</feature>
<proteinExistence type="predicted"/>
<dbReference type="Pfam" id="PF12770">
    <property type="entry name" value="CHAT"/>
    <property type="match status" value="1"/>
</dbReference>
<keyword evidence="1" id="KW-0677">Repeat</keyword>
<feature type="repeat" description="TPR" evidence="3">
    <location>
        <begin position="343"/>
        <end position="376"/>
    </location>
</feature>
<keyword evidence="2 3" id="KW-0802">TPR repeat</keyword>
<evidence type="ECO:0000259" key="4">
    <source>
        <dbReference type="Pfam" id="PF12770"/>
    </source>
</evidence>
<dbReference type="InterPro" id="IPR013105">
    <property type="entry name" value="TPR_2"/>
</dbReference>
<organism evidence="5 6">
    <name type="scientific">Cyanomargarita calcarea GSE-NOS-MK-12-04C</name>
    <dbReference type="NCBI Taxonomy" id="2839659"/>
    <lineage>
        <taxon>Bacteria</taxon>
        <taxon>Bacillati</taxon>
        <taxon>Cyanobacteriota</taxon>
        <taxon>Cyanophyceae</taxon>
        <taxon>Nostocales</taxon>
        <taxon>Cyanomargaritaceae</taxon>
        <taxon>Cyanomargarita</taxon>
    </lineage>
</organism>
<dbReference type="PROSITE" id="PS50005">
    <property type="entry name" value="TPR"/>
    <property type="match status" value="10"/>
</dbReference>
<accession>A0A951QM53</accession>
<feature type="domain" description="CHAT" evidence="4">
    <location>
        <begin position="1005"/>
        <end position="1315"/>
    </location>
</feature>
<comment type="caution">
    <text evidence="5">The sequence shown here is derived from an EMBL/GenBank/DDBJ whole genome shotgun (WGS) entry which is preliminary data.</text>
</comment>